<dbReference type="RefSeq" id="WP_344619737.1">
    <property type="nucleotide sequence ID" value="NZ_BAAARV010000110.1"/>
</dbReference>
<reference evidence="7" key="1">
    <citation type="journal article" date="2019" name="Int. J. Syst. Evol. Microbiol.">
        <title>The Global Catalogue of Microorganisms (GCM) 10K type strain sequencing project: providing services to taxonomists for standard genome sequencing and annotation.</title>
        <authorList>
            <consortium name="The Broad Institute Genomics Platform"/>
            <consortium name="The Broad Institute Genome Sequencing Center for Infectious Disease"/>
            <person name="Wu L."/>
            <person name="Ma J."/>
        </authorList>
    </citation>
    <scope>NUCLEOTIDE SEQUENCE [LARGE SCALE GENOMIC DNA]</scope>
    <source>
        <strain evidence="7">JCM 3272</strain>
    </source>
</reference>
<evidence type="ECO:0000256" key="3">
    <source>
        <dbReference type="ARBA" id="ARBA00023186"/>
    </source>
</evidence>
<dbReference type="InterPro" id="IPR043129">
    <property type="entry name" value="ATPase_NBD"/>
</dbReference>
<name>A0ABP5UYR5_9ACTN</name>
<keyword evidence="2" id="KW-0067">ATP-binding</keyword>
<evidence type="ECO:0000256" key="4">
    <source>
        <dbReference type="SAM" id="MobiDB-lite"/>
    </source>
</evidence>
<accession>A0ABP5UYR5</accession>
<evidence type="ECO:0000256" key="5">
    <source>
        <dbReference type="SAM" id="Phobius"/>
    </source>
</evidence>
<feature type="transmembrane region" description="Helical" evidence="5">
    <location>
        <begin position="478"/>
        <end position="497"/>
    </location>
</feature>
<keyword evidence="5" id="KW-1133">Transmembrane helix</keyword>
<dbReference type="PANTHER" id="PTHR42749:SF1">
    <property type="entry name" value="CELL SHAPE-DETERMINING PROTEIN MREB"/>
    <property type="match status" value="1"/>
</dbReference>
<evidence type="ECO:0000256" key="1">
    <source>
        <dbReference type="ARBA" id="ARBA00022741"/>
    </source>
</evidence>
<proteinExistence type="predicted"/>
<dbReference type="Proteomes" id="UP001501444">
    <property type="component" value="Unassembled WGS sequence"/>
</dbReference>
<dbReference type="Gene3D" id="3.90.640.10">
    <property type="entry name" value="Actin, Chain A, domain 4"/>
    <property type="match status" value="1"/>
</dbReference>
<dbReference type="Pfam" id="PF00012">
    <property type="entry name" value="HSP70"/>
    <property type="match status" value="1"/>
</dbReference>
<organism evidence="6 7">
    <name type="scientific">Dactylosporangium salmoneum</name>
    <dbReference type="NCBI Taxonomy" id="53361"/>
    <lineage>
        <taxon>Bacteria</taxon>
        <taxon>Bacillati</taxon>
        <taxon>Actinomycetota</taxon>
        <taxon>Actinomycetes</taxon>
        <taxon>Micromonosporales</taxon>
        <taxon>Micromonosporaceae</taxon>
        <taxon>Dactylosporangium</taxon>
    </lineage>
</organism>
<dbReference type="SUPFAM" id="SSF53067">
    <property type="entry name" value="Actin-like ATPase domain"/>
    <property type="match status" value="2"/>
</dbReference>
<keyword evidence="5" id="KW-0812">Transmembrane</keyword>
<dbReference type="Gene3D" id="3.30.420.40">
    <property type="match status" value="2"/>
</dbReference>
<feature type="compositionally biased region" description="Pro residues" evidence="4">
    <location>
        <begin position="361"/>
        <end position="373"/>
    </location>
</feature>
<comment type="caution">
    <text evidence="6">The sequence shown here is derived from an EMBL/GenBank/DDBJ whole genome shotgun (WGS) entry which is preliminary data.</text>
</comment>
<dbReference type="PRINTS" id="PR00301">
    <property type="entry name" value="HEATSHOCK70"/>
</dbReference>
<evidence type="ECO:0000256" key="2">
    <source>
        <dbReference type="ARBA" id="ARBA00022840"/>
    </source>
</evidence>
<keyword evidence="3" id="KW-0143">Chaperone</keyword>
<evidence type="ECO:0008006" key="8">
    <source>
        <dbReference type="Google" id="ProtNLM"/>
    </source>
</evidence>
<dbReference type="PANTHER" id="PTHR42749">
    <property type="entry name" value="CELL SHAPE-DETERMINING PROTEIN MREB"/>
    <property type="match status" value="1"/>
</dbReference>
<evidence type="ECO:0000313" key="7">
    <source>
        <dbReference type="Proteomes" id="UP001501444"/>
    </source>
</evidence>
<dbReference type="EMBL" id="BAAARV010000110">
    <property type="protein sequence ID" value="GAA2388148.1"/>
    <property type="molecule type" value="Genomic_DNA"/>
</dbReference>
<feature type="region of interest" description="Disordered" evidence="4">
    <location>
        <begin position="359"/>
        <end position="394"/>
    </location>
</feature>
<dbReference type="InterPro" id="IPR013126">
    <property type="entry name" value="Hsp_70_fam"/>
</dbReference>
<sequence length="600" mass="65048">MSEYRLSIDYGTTNTVAYLQPPKEAPFPLQFEGGRPLLPSAVWADEHRNLITGNAAVHSAGRDPGAYEPNPKRRIAEGRLLLGGAEYAIAEVIGATLAQVYAEAQRLARTDRLRVVLTHPAAWNAERQAVLRAAAERAGLPEPTLLSEPEAAAAYLLATGAAGAGGEPLVVYDLGAGTCDVTAVQRNGPGFDLRARAGLDDVGGLDLDEVVLRRVGRSVSDRHPDEWARLIEPEGPDRRYARMLWEDCRGAKEQLSTERLARVPVPLINEDVSVTRGDFERDARDLVQRTVMMTDEVLRRARIGRDGRAELFMVGGATRTPLVATLLTQATGRSPRRVRHPELVVAEGALHYLAMAGNEPTPRPRTVPMPVTGPLPASGSTTTPLSEPAMAPPPVSRDGNTIKESVTVVMPPPVALPRPTSVPAGPPPVMSPPVVSRSQDKYKLISNPFSQHGGATFRFTLILVAGLILGAFDGALWTALSWLLILAGLGLVGYKLFQWGLCSRDTRPTRIDGNGITVTLGGQDTTFPWAQMATVYLHRHRFSTWLVCTPGSNTPLGSDHGTARFWSRPHSVFFLTSTSGFGEQLVRQALETYAGERYYH</sequence>
<protein>
    <recommendedName>
        <fullName evidence="8">Hsp70 protein</fullName>
    </recommendedName>
</protein>
<gene>
    <name evidence="6" type="ORF">GCM10010170_099380</name>
</gene>
<keyword evidence="1" id="KW-0547">Nucleotide-binding</keyword>
<keyword evidence="5" id="KW-0472">Membrane</keyword>
<keyword evidence="7" id="KW-1185">Reference proteome</keyword>
<evidence type="ECO:0000313" key="6">
    <source>
        <dbReference type="EMBL" id="GAA2388148.1"/>
    </source>
</evidence>